<keyword evidence="1" id="KW-1133">Transmembrane helix</keyword>
<dbReference type="PANTHER" id="PTHR10796">
    <property type="entry name" value="PATCHED-RELATED"/>
    <property type="match status" value="1"/>
</dbReference>
<evidence type="ECO:0000313" key="3">
    <source>
        <dbReference type="Proteomes" id="UP000053676"/>
    </source>
</evidence>
<sequence length="178" mass="19646">MFSGFCDIFYRFELVSVTSATVIRLVFSTASFSQEYHQRNVRMKVVAEDSVAKAAITMEPVLSNASDSGKKDTILIRWITRFYHRWALFVADHAILTIVICTILSLVGTAKIVTTPNENDITGYTPYGARARDELDVAGEFFSRGGSGIAIFVLILPKDGGNALRLEVLDEAIEVSSQ</sequence>
<protein>
    <recommendedName>
        <fullName evidence="4">SSD domain-containing protein</fullName>
    </recommendedName>
</protein>
<evidence type="ECO:0008006" key="4">
    <source>
        <dbReference type="Google" id="ProtNLM"/>
    </source>
</evidence>
<dbReference type="InterPro" id="IPR051697">
    <property type="entry name" value="Patched_domain-protein"/>
</dbReference>
<dbReference type="KEGG" id="nai:NECAME_08472"/>
<keyword evidence="1" id="KW-0812">Transmembrane</keyword>
<feature type="transmembrane region" description="Helical" evidence="1">
    <location>
        <begin position="86"/>
        <end position="107"/>
    </location>
</feature>
<dbReference type="GO" id="GO:0005886">
    <property type="term" value="C:plasma membrane"/>
    <property type="evidence" value="ECO:0007669"/>
    <property type="project" value="TreeGrafter"/>
</dbReference>
<keyword evidence="1" id="KW-0472">Membrane</keyword>
<gene>
    <name evidence="2" type="ORF">NECAME_08472</name>
</gene>
<dbReference type="PANTHER" id="PTHR10796:SF88">
    <property type="entry name" value="SSD DOMAIN-CONTAINING PROTEIN"/>
    <property type="match status" value="1"/>
</dbReference>
<dbReference type="GO" id="GO:0030659">
    <property type="term" value="C:cytoplasmic vesicle membrane"/>
    <property type="evidence" value="ECO:0007669"/>
    <property type="project" value="TreeGrafter"/>
</dbReference>
<evidence type="ECO:0000256" key="1">
    <source>
        <dbReference type="SAM" id="Phobius"/>
    </source>
</evidence>
<reference evidence="3" key="1">
    <citation type="journal article" date="2014" name="Nat. Genet.">
        <title>Genome of the human hookworm Necator americanus.</title>
        <authorList>
            <person name="Tang Y.T."/>
            <person name="Gao X."/>
            <person name="Rosa B.A."/>
            <person name="Abubucker S."/>
            <person name="Hallsworth-Pepin K."/>
            <person name="Martin J."/>
            <person name="Tyagi R."/>
            <person name="Heizer E."/>
            <person name="Zhang X."/>
            <person name="Bhonagiri-Palsikar V."/>
            <person name="Minx P."/>
            <person name="Warren W.C."/>
            <person name="Wang Q."/>
            <person name="Zhan B."/>
            <person name="Hotez P.J."/>
            <person name="Sternberg P.W."/>
            <person name="Dougall A."/>
            <person name="Gaze S.T."/>
            <person name="Mulvenna J."/>
            <person name="Sotillo J."/>
            <person name="Ranganathan S."/>
            <person name="Rabelo E.M."/>
            <person name="Wilson R.K."/>
            <person name="Felgner P.L."/>
            <person name="Bethony J."/>
            <person name="Hawdon J.M."/>
            <person name="Gasser R.B."/>
            <person name="Loukas A."/>
            <person name="Mitreva M."/>
        </authorList>
    </citation>
    <scope>NUCLEOTIDE SEQUENCE [LARGE SCALE GENOMIC DNA]</scope>
</reference>
<evidence type="ECO:0000313" key="2">
    <source>
        <dbReference type="EMBL" id="ETN81504.1"/>
    </source>
</evidence>
<dbReference type="Proteomes" id="UP000053676">
    <property type="component" value="Unassembled WGS sequence"/>
</dbReference>
<proteinExistence type="predicted"/>
<accession>W2TIT9</accession>
<organism evidence="2 3">
    <name type="scientific">Necator americanus</name>
    <name type="common">Human hookworm</name>
    <dbReference type="NCBI Taxonomy" id="51031"/>
    <lineage>
        <taxon>Eukaryota</taxon>
        <taxon>Metazoa</taxon>
        <taxon>Ecdysozoa</taxon>
        <taxon>Nematoda</taxon>
        <taxon>Chromadorea</taxon>
        <taxon>Rhabditida</taxon>
        <taxon>Rhabditina</taxon>
        <taxon>Rhabditomorpha</taxon>
        <taxon>Strongyloidea</taxon>
        <taxon>Ancylostomatidae</taxon>
        <taxon>Bunostominae</taxon>
        <taxon>Necator</taxon>
    </lineage>
</organism>
<dbReference type="AlphaFoldDB" id="W2TIT9"/>
<name>W2TIT9_NECAM</name>
<keyword evidence="3" id="KW-1185">Reference proteome</keyword>
<dbReference type="EMBL" id="KI658717">
    <property type="protein sequence ID" value="ETN81504.1"/>
    <property type="molecule type" value="Genomic_DNA"/>
</dbReference>
<dbReference type="GO" id="GO:0006897">
    <property type="term" value="P:endocytosis"/>
    <property type="evidence" value="ECO:0007669"/>
    <property type="project" value="TreeGrafter"/>
</dbReference>
<dbReference type="OrthoDB" id="6510177at2759"/>
<dbReference type="GO" id="GO:0018996">
    <property type="term" value="P:molting cycle, collagen and cuticulin-based cuticle"/>
    <property type="evidence" value="ECO:0007669"/>
    <property type="project" value="TreeGrafter"/>
</dbReference>